<feature type="compositionally biased region" description="Polar residues" evidence="1">
    <location>
        <begin position="11"/>
        <end position="20"/>
    </location>
</feature>
<dbReference type="SMART" id="SM00220">
    <property type="entry name" value="S_TKc"/>
    <property type="match status" value="1"/>
</dbReference>
<dbReference type="PANTHER" id="PTHR44167:SF24">
    <property type="entry name" value="SERINE_THREONINE-PROTEIN KINASE CHK2"/>
    <property type="match status" value="1"/>
</dbReference>
<accession>A0A1D3D195</accession>
<evidence type="ECO:0000313" key="4">
    <source>
        <dbReference type="Proteomes" id="UP000095192"/>
    </source>
</evidence>
<evidence type="ECO:0000259" key="2">
    <source>
        <dbReference type="PROSITE" id="PS50011"/>
    </source>
</evidence>
<dbReference type="SUPFAM" id="SSF56112">
    <property type="entry name" value="Protein kinase-like (PK-like)"/>
    <property type="match status" value="1"/>
</dbReference>
<gene>
    <name evidence="3" type="ORF">cyc_05579</name>
</gene>
<dbReference type="PROSITE" id="PS50011">
    <property type="entry name" value="PROTEIN_KINASE_DOM"/>
    <property type="match status" value="1"/>
</dbReference>
<feature type="region of interest" description="Disordered" evidence="1">
    <location>
        <begin position="1"/>
        <end position="45"/>
    </location>
</feature>
<dbReference type="VEuPathDB" id="ToxoDB:cyc_05579"/>
<dbReference type="GO" id="GO:0005524">
    <property type="term" value="F:ATP binding"/>
    <property type="evidence" value="ECO:0007669"/>
    <property type="project" value="InterPro"/>
</dbReference>
<dbReference type="AlphaFoldDB" id="A0A1D3D195"/>
<dbReference type="EMBL" id="JROU02001171">
    <property type="protein sequence ID" value="OEH77216.1"/>
    <property type="molecule type" value="Genomic_DNA"/>
</dbReference>
<sequence length="347" mass="38324">MVDNFPFPLQLQETSHTSIESPRKMEAKRRCSSPDPRGNPSLEAAMMDRQPAAQEQVQVFRVGYPKREDNVIDLDEDATAEPLANTVQDIQESEERGIRAALSGLSAQLAATHRGVTLPFGVAEIKYMPEGSFSGGMFIAVKVQLSELMVGDLKQLLKGTSSLSDEAKQHIAQRSLLQMLHMQDTAVCHDNFKPDNLLMRPDGSFLLGDLGASSFTGAEVETLVRTIPAYAEPDLILFSSQSLQTGNLVTPDINGDLWSLGVITYEIFTGKLRYELAQASSDLSTMKGKIRNLLSNVNAPKELMAETQAPKIPARWQELLSRLLEPRRKQRISALDAVEQFSDLIPQ</sequence>
<comment type="caution">
    <text evidence="3">The sequence shown here is derived from an EMBL/GenBank/DDBJ whole genome shotgun (WGS) entry which is preliminary data.</text>
</comment>
<dbReference type="GO" id="GO:0005634">
    <property type="term" value="C:nucleus"/>
    <property type="evidence" value="ECO:0007669"/>
    <property type="project" value="TreeGrafter"/>
</dbReference>
<dbReference type="Pfam" id="PF00069">
    <property type="entry name" value="Pkinase"/>
    <property type="match status" value="1"/>
</dbReference>
<dbReference type="InterPro" id="IPR000719">
    <property type="entry name" value="Prot_kinase_dom"/>
</dbReference>
<evidence type="ECO:0000313" key="3">
    <source>
        <dbReference type="EMBL" id="OEH77216.1"/>
    </source>
</evidence>
<dbReference type="PANTHER" id="PTHR44167">
    <property type="entry name" value="OVARIAN-SPECIFIC SERINE/THREONINE-PROTEIN KINASE LOK-RELATED"/>
    <property type="match status" value="1"/>
</dbReference>
<protein>
    <recommendedName>
        <fullName evidence="2">Protein kinase domain-containing protein</fullName>
    </recommendedName>
</protein>
<dbReference type="VEuPathDB" id="ToxoDB:LOC34621914"/>
<dbReference type="Proteomes" id="UP000095192">
    <property type="component" value="Unassembled WGS sequence"/>
</dbReference>
<proteinExistence type="predicted"/>
<reference evidence="3 4" key="1">
    <citation type="journal article" date="2016" name="BMC Genomics">
        <title>Comparative genomics reveals Cyclospora cayetanensis possesses coccidia-like metabolism and invasion components but unique surface antigens.</title>
        <authorList>
            <person name="Liu S."/>
            <person name="Wang L."/>
            <person name="Zheng H."/>
            <person name="Xu Z."/>
            <person name="Roellig D.M."/>
            <person name="Li N."/>
            <person name="Frace M.A."/>
            <person name="Tang K."/>
            <person name="Arrowood M.J."/>
            <person name="Moss D.M."/>
            <person name="Zhang L."/>
            <person name="Feng Y."/>
            <person name="Xiao L."/>
        </authorList>
    </citation>
    <scope>NUCLEOTIDE SEQUENCE [LARGE SCALE GENOMIC DNA]</scope>
    <source>
        <strain evidence="3 4">CHN_HEN01</strain>
    </source>
</reference>
<evidence type="ECO:0000256" key="1">
    <source>
        <dbReference type="SAM" id="MobiDB-lite"/>
    </source>
</evidence>
<dbReference type="GO" id="GO:0004674">
    <property type="term" value="F:protein serine/threonine kinase activity"/>
    <property type="evidence" value="ECO:0007669"/>
    <property type="project" value="TreeGrafter"/>
</dbReference>
<feature type="domain" description="Protein kinase" evidence="2">
    <location>
        <begin position="1"/>
        <end position="345"/>
    </location>
</feature>
<dbReference type="InterPro" id="IPR011009">
    <property type="entry name" value="Kinase-like_dom_sf"/>
</dbReference>
<dbReference type="Gene3D" id="1.10.510.10">
    <property type="entry name" value="Transferase(Phosphotransferase) domain 1"/>
    <property type="match status" value="1"/>
</dbReference>
<keyword evidence="4" id="KW-1185">Reference proteome</keyword>
<name>A0A1D3D195_9EIME</name>
<dbReference type="GO" id="GO:0005737">
    <property type="term" value="C:cytoplasm"/>
    <property type="evidence" value="ECO:0007669"/>
    <property type="project" value="TreeGrafter"/>
</dbReference>
<dbReference type="GO" id="GO:0044773">
    <property type="term" value="P:mitotic DNA damage checkpoint signaling"/>
    <property type="evidence" value="ECO:0007669"/>
    <property type="project" value="TreeGrafter"/>
</dbReference>
<dbReference type="InParanoid" id="A0A1D3D195"/>
<organism evidence="3 4">
    <name type="scientific">Cyclospora cayetanensis</name>
    <dbReference type="NCBI Taxonomy" id="88456"/>
    <lineage>
        <taxon>Eukaryota</taxon>
        <taxon>Sar</taxon>
        <taxon>Alveolata</taxon>
        <taxon>Apicomplexa</taxon>
        <taxon>Conoidasida</taxon>
        <taxon>Coccidia</taxon>
        <taxon>Eucoccidiorida</taxon>
        <taxon>Eimeriorina</taxon>
        <taxon>Eimeriidae</taxon>
        <taxon>Cyclospora</taxon>
    </lineage>
</organism>